<name>A0A4Y7I9U9_PAPSO</name>
<evidence type="ECO:0008006" key="3">
    <source>
        <dbReference type="Google" id="ProtNLM"/>
    </source>
</evidence>
<dbReference type="EMBL" id="CM010715">
    <property type="protein sequence ID" value="RZC44185.1"/>
    <property type="molecule type" value="Genomic_DNA"/>
</dbReference>
<dbReference type="AlphaFoldDB" id="A0A4Y7I9U9"/>
<organism evidence="1 2">
    <name type="scientific">Papaver somniferum</name>
    <name type="common">Opium poppy</name>
    <dbReference type="NCBI Taxonomy" id="3469"/>
    <lineage>
        <taxon>Eukaryota</taxon>
        <taxon>Viridiplantae</taxon>
        <taxon>Streptophyta</taxon>
        <taxon>Embryophyta</taxon>
        <taxon>Tracheophyta</taxon>
        <taxon>Spermatophyta</taxon>
        <taxon>Magnoliopsida</taxon>
        <taxon>Ranunculales</taxon>
        <taxon>Papaveraceae</taxon>
        <taxon>Papaveroideae</taxon>
        <taxon>Papaver</taxon>
    </lineage>
</organism>
<dbReference type="PANTHER" id="PTHR21530">
    <property type="entry name" value="PHEROMONE SHUTDOWN PROTEIN"/>
    <property type="match status" value="1"/>
</dbReference>
<accession>A0A4Y7I9U9</accession>
<sequence>VFITNLRSIFHRRPSSSAQLETTHYQHGIPGIPTDGKVVLLKNSSNGALVYLIGTVHGSEQSAETVKEVIDHVRPDVVAVGNTPYGNNSNCLNMPSVAFSLLPRIMMSTLNFQEEIRNVCFQVELCKECAMAIMEWKPEDDTSLYMLFRRSMRAAGGLCMKFVIFIESCRERRSHANGIFPGLEFKVAIEESSRVGARCFYIDQDMDVTLQQLCKVSSFYWLWSAYSTGVRGEAKFTRSFVQEIHSFQKELSPEIVSFSVKAMIEDRDKFMFTNLRSFQGKVVAAVGMGHMDGIELLWKREEEDDNSSVFITVIEGCHGHSE</sequence>
<reference evidence="1 2" key="1">
    <citation type="journal article" date="2018" name="Science">
        <title>The opium poppy genome and morphinan production.</title>
        <authorList>
            <person name="Guo L."/>
            <person name="Winzer T."/>
            <person name="Yang X."/>
            <person name="Li Y."/>
            <person name="Ning Z."/>
            <person name="He Z."/>
            <person name="Teodor R."/>
            <person name="Lu Y."/>
            <person name="Bowser T.A."/>
            <person name="Graham I.A."/>
            <person name="Ye K."/>
        </authorList>
    </citation>
    <scope>NUCLEOTIDE SEQUENCE [LARGE SCALE GENOMIC DNA]</scope>
    <source>
        <strain evidence="2">cv. HN1</strain>
        <tissue evidence="1">Leaves</tissue>
    </source>
</reference>
<dbReference type="CDD" id="cd14726">
    <property type="entry name" value="TraB_PrgY-like"/>
    <property type="match status" value="1"/>
</dbReference>
<feature type="non-terminal residue" evidence="1">
    <location>
        <position position="1"/>
    </location>
</feature>
<dbReference type="InterPro" id="IPR046345">
    <property type="entry name" value="TraB_PrgY-like"/>
</dbReference>
<gene>
    <name evidence="1" type="ORF">C5167_037129</name>
</gene>
<proteinExistence type="predicted"/>
<dbReference type="Gramene" id="RZC44185">
    <property type="protein sequence ID" value="RZC44185"/>
    <property type="gene ID" value="C5167_037129"/>
</dbReference>
<dbReference type="PANTHER" id="PTHR21530:SF7">
    <property type="entry name" value="TRAB DOMAIN-CONTAINING PROTEIN"/>
    <property type="match status" value="1"/>
</dbReference>
<evidence type="ECO:0000313" key="2">
    <source>
        <dbReference type="Proteomes" id="UP000316621"/>
    </source>
</evidence>
<evidence type="ECO:0000313" key="1">
    <source>
        <dbReference type="EMBL" id="RZC44185.1"/>
    </source>
</evidence>
<protein>
    <recommendedName>
        <fullName evidence="3">TraB family protein</fullName>
    </recommendedName>
</protein>
<keyword evidence="2" id="KW-1185">Reference proteome</keyword>
<dbReference type="Proteomes" id="UP000316621">
    <property type="component" value="Chromosome 1"/>
</dbReference>